<accession>A0A517SQ22</accession>
<protein>
    <submittedName>
        <fullName evidence="2">Uncharacterized protein</fullName>
    </submittedName>
</protein>
<gene>
    <name evidence="2" type="ORF">SV7mr_07090</name>
</gene>
<dbReference type="Proteomes" id="UP000315003">
    <property type="component" value="Chromosome"/>
</dbReference>
<evidence type="ECO:0000313" key="3">
    <source>
        <dbReference type="Proteomes" id="UP000315003"/>
    </source>
</evidence>
<reference evidence="2 3" key="1">
    <citation type="submission" date="2019-02" db="EMBL/GenBank/DDBJ databases">
        <title>Deep-cultivation of Planctomycetes and their phenomic and genomic characterization uncovers novel biology.</title>
        <authorList>
            <person name="Wiegand S."/>
            <person name="Jogler M."/>
            <person name="Boedeker C."/>
            <person name="Pinto D."/>
            <person name="Vollmers J."/>
            <person name="Rivas-Marin E."/>
            <person name="Kohn T."/>
            <person name="Peeters S.H."/>
            <person name="Heuer A."/>
            <person name="Rast P."/>
            <person name="Oberbeckmann S."/>
            <person name="Bunk B."/>
            <person name="Jeske O."/>
            <person name="Meyerdierks A."/>
            <person name="Storesund J.E."/>
            <person name="Kallscheuer N."/>
            <person name="Luecker S."/>
            <person name="Lage O.M."/>
            <person name="Pohl T."/>
            <person name="Merkel B.J."/>
            <person name="Hornburger P."/>
            <person name="Mueller R.-W."/>
            <person name="Bruemmer F."/>
            <person name="Labrenz M."/>
            <person name="Spormann A.M."/>
            <person name="Op den Camp H."/>
            <person name="Overmann J."/>
            <person name="Amann R."/>
            <person name="Jetten M.S.M."/>
            <person name="Mascher T."/>
            <person name="Medema M.H."/>
            <person name="Devos D.P."/>
            <person name="Kaster A.-K."/>
            <person name="Ovreas L."/>
            <person name="Rohde M."/>
            <person name="Galperin M.Y."/>
            <person name="Jogler C."/>
        </authorList>
    </citation>
    <scope>NUCLEOTIDE SEQUENCE [LARGE SCALE GENOMIC DNA]</scope>
    <source>
        <strain evidence="2 3">SV_7m_r</strain>
    </source>
</reference>
<organism evidence="2 3">
    <name type="scientific">Stieleria bergensis</name>
    <dbReference type="NCBI Taxonomy" id="2528025"/>
    <lineage>
        <taxon>Bacteria</taxon>
        <taxon>Pseudomonadati</taxon>
        <taxon>Planctomycetota</taxon>
        <taxon>Planctomycetia</taxon>
        <taxon>Pirellulales</taxon>
        <taxon>Pirellulaceae</taxon>
        <taxon>Stieleria</taxon>
    </lineage>
</organism>
<feature type="transmembrane region" description="Helical" evidence="1">
    <location>
        <begin position="21"/>
        <end position="42"/>
    </location>
</feature>
<keyword evidence="1" id="KW-1133">Transmembrane helix</keyword>
<name>A0A517SQ22_9BACT</name>
<evidence type="ECO:0000256" key="1">
    <source>
        <dbReference type="SAM" id="Phobius"/>
    </source>
</evidence>
<keyword evidence="3" id="KW-1185">Reference proteome</keyword>
<feature type="transmembrane region" description="Helical" evidence="1">
    <location>
        <begin position="48"/>
        <end position="68"/>
    </location>
</feature>
<dbReference type="OrthoDB" id="284210at2"/>
<evidence type="ECO:0000313" key="2">
    <source>
        <dbReference type="EMBL" id="QDT58220.1"/>
    </source>
</evidence>
<keyword evidence="1" id="KW-0812">Transmembrane</keyword>
<feature type="transmembrane region" description="Helical" evidence="1">
    <location>
        <begin position="100"/>
        <end position="120"/>
    </location>
</feature>
<feature type="transmembrane region" description="Helical" evidence="1">
    <location>
        <begin position="75"/>
        <end position="94"/>
    </location>
</feature>
<dbReference type="AlphaFoldDB" id="A0A517SQ22"/>
<dbReference type="RefSeq" id="WP_145269215.1">
    <property type="nucleotide sequence ID" value="NZ_CP036272.1"/>
</dbReference>
<dbReference type="EMBL" id="CP036272">
    <property type="protein sequence ID" value="QDT58220.1"/>
    <property type="molecule type" value="Genomic_DNA"/>
</dbReference>
<proteinExistence type="predicted"/>
<sequence>MAKSNKQAAATTTSPLAEWRRYALGCIGLMMLGAALTVYLTSSGSGSNFAAAAMTRVGSVLIALWVAWPSLKRPAQWLPAGAAIICLVALIVVATQPRLIIPAIPAVVLLITVSGFVKAFRGGK</sequence>
<keyword evidence="1" id="KW-0472">Membrane</keyword>